<keyword evidence="3" id="KW-1185">Reference proteome</keyword>
<gene>
    <name evidence="2" type="ORF">Taro_056642</name>
</gene>
<accession>A0A843XWD5</accession>
<protein>
    <submittedName>
        <fullName evidence="2">Uncharacterized protein</fullName>
    </submittedName>
</protein>
<feature type="region of interest" description="Disordered" evidence="1">
    <location>
        <begin position="67"/>
        <end position="96"/>
    </location>
</feature>
<organism evidence="2 3">
    <name type="scientific">Colocasia esculenta</name>
    <name type="common">Wild taro</name>
    <name type="synonym">Arum esculentum</name>
    <dbReference type="NCBI Taxonomy" id="4460"/>
    <lineage>
        <taxon>Eukaryota</taxon>
        <taxon>Viridiplantae</taxon>
        <taxon>Streptophyta</taxon>
        <taxon>Embryophyta</taxon>
        <taxon>Tracheophyta</taxon>
        <taxon>Spermatophyta</taxon>
        <taxon>Magnoliopsida</taxon>
        <taxon>Liliopsida</taxon>
        <taxon>Araceae</taxon>
        <taxon>Aroideae</taxon>
        <taxon>Colocasieae</taxon>
        <taxon>Colocasia</taxon>
    </lineage>
</organism>
<sequence>MGINIPVRHRFPLKSSLNLLKLRSLEALKDVHELGQINRSGGIGIGMPRGVDVNWITGWRSWTVDGVPSHSSEDSIAEASSWGRGTGRRGPSRGATERRIVPGHKWNVSIIGGYGVETKNGIFQDLEHYKGKTLEDVVTSVPDGVDPSDWWTMCEEWNTREEQDIAERNRQNRTHQSMTYRWGPINLEMKS</sequence>
<name>A0A843XWD5_COLES</name>
<comment type="caution">
    <text evidence="2">The sequence shown here is derived from an EMBL/GenBank/DDBJ whole genome shotgun (WGS) entry which is preliminary data.</text>
</comment>
<reference evidence="2" key="1">
    <citation type="submission" date="2017-07" db="EMBL/GenBank/DDBJ databases">
        <title>Taro Niue Genome Assembly and Annotation.</title>
        <authorList>
            <person name="Atibalentja N."/>
            <person name="Keating K."/>
            <person name="Fields C.J."/>
        </authorList>
    </citation>
    <scope>NUCLEOTIDE SEQUENCE</scope>
    <source>
        <strain evidence="2">Niue_2</strain>
        <tissue evidence="2">Leaf</tissue>
    </source>
</reference>
<feature type="non-terminal residue" evidence="2">
    <location>
        <position position="191"/>
    </location>
</feature>
<evidence type="ECO:0000313" key="2">
    <source>
        <dbReference type="EMBL" id="MQM23576.1"/>
    </source>
</evidence>
<evidence type="ECO:0000313" key="3">
    <source>
        <dbReference type="Proteomes" id="UP000652761"/>
    </source>
</evidence>
<dbReference type="Proteomes" id="UP000652761">
    <property type="component" value="Unassembled WGS sequence"/>
</dbReference>
<dbReference type="EMBL" id="NMUH01016940">
    <property type="protein sequence ID" value="MQM23576.1"/>
    <property type="molecule type" value="Genomic_DNA"/>
</dbReference>
<evidence type="ECO:0000256" key="1">
    <source>
        <dbReference type="SAM" id="MobiDB-lite"/>
    </source>
</evidence>
<proteinExistence type="predicted"/>
<dbReference type="AlphaFoldDB" id="A0A843XWD5"/>